<gene>
    <name evidence="1" type="ORF">MSG28_009735</name>
</gene>
<evidence type="ECO:0000313" key="2">
    <source>
        <dbReference type="Proteomes" id="UP001064048"/>
    </source>
</evidence>
<proteinExistence type="predicted"/>
<reference evidence="1 2" key="1">
    <citation type="journal article" date="2022" name="Genome Biol. Evol.">
        <title>The Spruce Budworm Genome: Reconstructing the Evolutionary History of Antifreeze Proteins.</title>
        <authorList>
            <person name="Beliveau C."/>
            <person name="Gagne P."/>
            <person name="Picq S."/>
            <person name="Vernygora O."/>
            <person name="Keeling C.I."/>
            <person name="Pinkney K."/>
            <person name="Doucet D."/>
            <person name="Wen F."/>
            <person name="Johnston J.S."/>
            <person name="Maaroufi H."/>
            <person name="Boyle B."/>
            <person name="Laroche J."/>
            <person name="Dewar K."/>
            <person name="Juretic N."/>
            <person name="Blackburn G."/>
            <person name="Nisole A."/>
            <person name="Brunet B."/>
            <person name="Brandao M."/>
            <person name="Lumley L."/>
            <person name="Duan J."/>
            <person name="Quan G."/>
            <person name="Lucarotti C.J."/>
            <person name="Roe A.D."/>
            <person name="Sperling F.A.H."/>
            <person name="Levesque R.C."/>
            <person name="Cusson M."/>
        </authorList>
    </citation>
    <scope>NUCLEOTIDE SEQUENCE [LARGE SCALE GENOMIC DNA]</scope>
    <source>
        <strain evidence="1">Glfc:IPQL:Cfum</strain>
    </source>
</reference>
<protein>
    <submittedName>
        <fullName evidence="1">Uncharacterized protein</fullName>
    </submittedName>
</protein>
<accession>A0ACC0JCF4</accession>
<keyword evidence="2" id="KW-1185">Reference proteome</keyword>
<sequence>MLSPDEQQVQICLLKSNLEEIENSLIVQRSALPELDAENEQQYRETMVALRVSRAQNDEIERLKQENVRLTAKRTQLKRQCEALVAALQTARMKRNELENCIKDEEQNDETNIRNYEDSLGGKAERFRQTESFYNEEEMTRQYEEVSKMNSEKEGDLERRQSVVSDLKIKLEALKPDVPEDLLAIMGKLILDEKLNSLQEQCEDLRRKIAELGKK</sequence>
<name>A0ACC0JCF4_CHOFU</name>
<comment type="caution">
    <text evidence="1">The sequence shown here is derived from an EMBL/GenBank/DDBJ whole genome shotgun (WGS) entry which is preliminary data.</text>
</comment>
<dbReference type="Proteomes" id="UP001064048">
    <property type="component" value="Chromosome 16"/>
</dbReference>
<organism evidence="1 2">
    <name type="scientific">Choristoneura fumiferana</name>
    <name type="common">Spruce budworm moth</name>
    <name type="synonym">Archips fumiferana</name>
    <dbReference type="NCBI Taxonomy" id="7141"/>
    <lineage>
        <taxon>Eukaryota</taxon>
        <taxon>Metazoa</taxon>
        <taxon>Ecdysozoa</taxon>
        <taxon>Arthropoda</taxon>
        <taxon>Hexapoda</taxon>
        <taxon>Insecta</taxon>
        <taxon>Pterygota</taxon>
        <taxon>Neoptera</taxon>
        <taxon>Endopterygota</taxon>
        <taxon>Lepidoptera</taxon>
        <taxon>Glossata</taxon>
        <taxon>Ditrysia</taxon>
        <taxon>Tortricoidea</taxon>
        <taxon>Tortricidae</taxon>
        <taxon>Tortricinae</taxon>
        <taxon>Choristoneura</taxon>
    </lineage>
</organism>
<evidence type="ECO:0000313" key="1">
    <source>
        <dbReference type="EMBL" id="KAI8421772.1"/>
    </source>
</evidence>
<dbReference type="EMBL" id="CM046116">
    <property type="protein sequence ID" value="KAI8421772.1"/>
    <property type="molecule type" value="Genomic_DNA"/>
</dbReference>